<keyword evidence="1" id="KW-0418">Kinase</keyword>
<dbReference type="GO" id="GO:0016308">
    <property type="term" value="F:1-phosphatidylinositol-4-phosphate 5-kinase activity"/>
    <property type="evidence" value="ECO:0007669"/>
    <property type="project" value="TreeGrafter"/>
</dbReference>
<dbReference type="InterPro" id="IPR023610">
    <property type="entry name" value="PInositol-4/5-P-5/4-kinase"/>
</dbReference>
<evidence type="ECO:0000313" key="4">
    <source>
        <dbReference type="EMBL" id="CAF4271488.1"/>
    </source>
</evidence>
<comment type="caution">
    <text evidence="3">The sequence shown here is derived from an EMBL/GenBank/DDBJ whole genome shotgun (WGS) entry which is preliminary data.</text>
</comment>
<organism evidence="3 5">
    <name type="scientific">Rotaria socialis</name>
    <dbReference type="NCBI Taxonomy" id="392032"/>
    <lineage>
        <taxon>Eukaryota</taxon>
        <taxon>Metazoa</taxon>
        <taxon>Spiralia</taxon>
        <taxon>Gnathifera</taxon>
        <taxon>Rotifera</taxon>
        <taxon>Eurotatoria</taxon>
        <taxon>Bdelloidea</taxon>
        <taxon>Philodinida</taxon>
        <taxon>Philodinidae</taxon>
        <taxon>Rotaria</taxon>
    </lineage>
</organism>
<keyword evidence="6" id="KW-1185">Reference proteome</keyword>
<dbReference type="Proteomes" id="UP000663825">
    <property type="component" value="Unassembled WGS sequence"/>
</dbReference>
<accession>A0A817Q991</accession>
<evidence type="ECO:0000313" key="6">
    <source>
        <dbReference type="Proteomes" id="UP000663873"/>
    </source>
</evidence>
<feature type="domain" description="PIPK" evidence="2">
    <location>
        <begin position="1"/>
        <end position="81"/>
    </location>
</feature>
<dbReference type="PANTHER" id="PTHR23086">
    <property type="entry name" value="PHOSPHATIDYLINOSITOL-4-PHOSPHATE 5-KINASE"/>
    <property type="match status" value="1"/>
</dbReference>
<dbReference type="Pfam" id="PF01504">
    <property type="entry name" value="PIP5K"/>
    <property type="match status" value="1"/>
</dbReference>
<gene>
    <name evidence="3" type="ORF">TIS948_LOCUS12641</name>
    <name evidence="4" type="ORF">UJA718_LOCUS10805</name>
</gene>
<dbReference type="InterPro" id="IPR002498">
    <property type="entry name" value="PInositol-4-P-4/5-kinase_core"/>
</dbReference>
<keyword evidence="1" id="KW-0067">ATP-binding</keyword>
<dbReference type="Proteomes" id="UP000663873">
    <property type="component" value="Unassembled WGS sequence"/>
</dbReference>
<evidence type="ECO:0000256" key="1">
    <source>
        <dbReference type="PROSITE-ProRule" id="PRU00781"/>
    </source>
</evidence>
<evidence type="ECO:0000259" key="2">
    <source>
        <dbReference type="PROSITE" id="PS51455"/>
    </source>
</evidence>
<dbReference type="EMBL" id="CAJNXB010001920">
    <property type="protein sequence ID" value="CAF3202003.1"/>
    <property type="molecule type" value="Genomic_DNA"/>
</dbReference>
<dbReference type="EMBL" id="CAJOBP010001288">
    <property type="protein sequence ID" value="CAF4271488.1"/>
    <property type="molecule type" value="Genomic_DNA"/>
</dbReference>
<dbReference type="GO" id="GO:0005886">
    <property type="term" value="C:plasma membrane"/>
    <property type="evidence" value="ECO:0007669"/>
    <property type="project" value="TreeGrafter"/>
</dbReference>
<dbReference type="Gene3D" id="3.30.810.10">
    <property type="entry name" value="2-Layer Sandwich"/>
    <property type="match status" value="1"/>
</dbReference>
<dbReference type="SUPFAM" id="SSF56104">
    <property type="entry name" value="SAICAR synthase-like"/>
    <property type="match status" value="1"/>
</dbReference>
<protein>
    <recommendedName>
        <fullName evidence="2">PIPK domain-containing protein</fullName>
    </recommendedName>
</protein>
<dbReference type="GO" id="GO:0046854">
    <property type="term" value="P:phosphatidylinositol phosphate biosynthetic process"/>
    <property type="evidence" value="ECO:0007669"/>
    <property type="project" value="TreeGrafter"/>
</dbReference>
<proteinExistence type="predicted"/>
<evidence type="ECO:0000313" key="3">
    <source>
        <dbReference type="EMBL" id="CAF3202003.1"/>
    </source>
</evidence>
<dbReference type="OrthoDB" id="70770at2759"/>
<name>A0A817Q991_9BILA</name>
<dbReference type="AlphaFoldDB" id="A0A817Q991"/>
<dbReference type="GO" id="GO:0005524">
    <property type="term" value="F:ATP binding"/>
    <property type="evidence" value="ECO:0007669"/>
    <property type="project" value="UniProtKB-UniRule"/>
</dbReference>
<evidence type="ECO:0000313" key="5">
    <source>
        <dbReference type="Proteomes" id="UP000663825"/>
    </source>
</evidence>
<keyword evidence="1" id="KW-0808">Transferase</keyword>
<keyword evidence="1" id="KW-0547">Nucleotide-binding</keyword>
<dbReference type="PROSITE" id="PS51455">
    <property type="entry name" value="PIPK"/>
    <property type="match status" value="1"/>
</dbReference>
<sequence>MGRFFSSHPVPRGALPGIINKSDQRVYLYFAVIDMLQEYDSRKSLEQKLKQMTNPNHQSQGSVIEPDEYEKRFLNFIFQSAFIDAGDDFSWARTLVVVNP</sequence>
<dbReference type="InterPro" id="IPR027483">
    <property type="entry name" value="PInositol-4-P-4/5-kinase_C_sf"/>
</dbReference>
<reference evidence="3" key="1">
    <citation type="submission" date="2021-02" db="EMBL/GenBank/DDBJ databases">
        <authorList>
            <person name="Nowell W R."/>
        </authorList>
    </citation>
    <scope>NUCLEOTIDE SEQUENCE</scope>
</reference>
<dbReference type="PANTHER" id="PTHR23086:SF8">
    <property type="entry name" value="PHOSPHATIDYLINOSITOL 5-PHOSPHATE 4-KINASE, ISOFORM A"/>
    <property type="match status" value="1"/>
</dbReference>